<comment type="caution">
    <text evidence="5">The sequence shown here is derived from an EMBL/GenBank/DDBJ whole genome shotgun (WGS) entry which is preliminary data.</text>
</comment>
<gene>
    <name evidence="5" type="ORF">NFI95_08445</name>
</gene>
<evidence type="ECO:0000256" key="3">
    <source>
        <dbReference type="ARBA" id="ARBA00022679"/>
    </source>
</evidence>
<keyword evidence="2" id="KW-0328">Glycosyltransferase</keyword>
<dbReference type="InterPro" id="IPR050834">
    <property type="entry name" value="Glycosyltransf_2"/>
</dbReference>
<evidence type="ECO:0000256" key="1">
    <source>
        <dbReference type="ARBA" id="ARBA00006739"/>
    </source>
</evidence>
<dbReference type="RefSeq" id="WP_422863961.1">
    <property type="nucleotide sequence ID" value="NZ_JAMSKV010000006.1"/>
</dbReference>
<name>A0ABT1W6I3_9PROT</name>
<protein>
    <submittedName>
        <fullName evidence="5">Glycosyltransferase family 2 protein</fullName>
    </submittedName>
</protein>
<dbReference type="EMBL" id="JAMSKV010000006">
    <property type="protein sequence ID" value="MCQ8278481.1"/>
    <property type="molecule type" value="Genomic_DNA"/>
</dbReference>
<sequence length="308" mass="32935">MGTAGQVSILLSTFNGAAYLPAQLASFGTQSWRDWMLHWRDDGSSDGTSAILRSFAEGEGKGRCVEVSGAAGHLGIAGSFLSLLRAVPPAAIVAFADQDDVWLPDKIERGVSALGALPETRPALYCSRQTLVDENLRPLGLSPHRAATPVFPAGLTQNVATGCTVMMNSAAAALVRASEAPDGTLHDWWSYLVVGAAGGVVINDPVPTVLYRQHIANAVGAPHSALSRGIAALRRGPDAFMGLFRRHVTALLRRPDQLSPQALRDLRLLEQALHGGPMARALAMGRVRHLVRQTRLETALFRLWFLLG</sequence>
<proteinExistence type="inferred from homology"/>
<evidence type="ECO:0000313" key="5">
    <source>
        <dbReference type="EMBL" id="MCQ8278481.1"/>
    </source>
</evidence>
<reference evidence="5 6" key="1">
    <citation type="submission" date="2022-06" db="EMBL/GenBank/DDBJ databases">
        <title>Endosaccharibacter gen. nov., sp. nov., endophytic bacteria isolated from sugarcane.</title>
        <authorList>
            <person name="Pitiwittayakul N."/>
            <person name="Yukphan P."/>
            <person name="Charoenyingcharoen P."/>
            <person name="Tanasupawat S."/>
        </authorList>
    </citation>
    <scope>NUCLEOTIDE SEQUENCE [LARGE SCALE GENOMIC DNA]</scope>
    <source>
        <strain evidence="5 6">KSS8</strain>
    </source>
</reference>
<evidence type="ECO:0000313" key="6">
    <source>
        <dbReference type="Proteomes" id="UP001524587"/>
    </source>
</evidence>
<accession>A0ABT1W6I3</accession>
<dbReference type="Pfam" id="PF00535">
    <property type="entry name" value="Glycos_transf_2"/>
    <property type="match status" value="1"/>
</dbReference>
<organism evidence="5 6">
    <name type="scientific">Endosaccharibacter trunci</name>
    <dbReference type="NCBI Taxonomy" id="2812733"/>
    <lineage>
        <taxon>Bacteria</taxon>
        <taxon>Pseudomonadati</taxon>
        <taxon>Pseudomonadota</taxon>
        <taxon>Alphaproteobacteria</taxon>
        <taxon>Acetobacterales</taxon>
        <taxon>Acetobacteraceae</taxon>
        <taxon>Endosaccharibacter</taxon>
    </lineage>
</organism>
<dbReference type="Gene3D" id="3.90.550.10">
    <property type="entry name" value="Spore Coat Polysaccharide Biosynthesis Protein SpsA, Chain A"/>
    <property type="match status" value="1"/>
</dbReference>
<evidence type="ECO:0000259" key="4">
    <source>
        <dbReference type="Pfam" id="PF00535"/>
    </source>
</evidence>
<dbReference type="PANTHER" id="PTHR43685:SF5">
    <property type="entry name" value="GLYCOSYLTRANSFERASE EPSE-RELATED"/>
    <property type="match status" value="1"/>
</dbReference>
<keyword evidence="3" id="KW-0808">Transferase</keyword>
<dbReference type="Proteomes" id="UP001524587">
    <property type="component" value="Unassembled WGS sequence"/>
</dbReference>
<dbReference type="InterPro" id="IPR029044">
    <property type="entry name" value="Nucleotide-diphossugar_trans"/>
</dbReference>
<dbReference type="SUPFAM" id="SSF53448">
    <property type="entry name" value="Nucleotide-diphospho-sugar transferases"/>
    <property type="match status" value="1"/>
</dbReference>
<dbReference type="CDD" id="cd04196">
    <property type="entry name" value="GT_2_like_d"/>
    <property type="match status" value="1"/>
</dbReference>
<dbReference type="PANTHER" id="PTHR43685">
    <property type="entry name" value="GLYCOSYLTRANSFERASE"/>
    <property type="match status" value="1"/>
</dbReference>
<dbReference type="InterPro" id="IPR001173">
    <property type="entry name" value="Glyco_trans_2-like"/>
</dbReference>
<evidence type="ECO:0000256" key="2">
    <source>
        <dbReference type="ARBA" id="ARBA00022676"/>
    </source>
</evidence>
<keyword evidence="6" id="KW-1185">Reference proteome</keyword>
<feature type="domain" description="Glycosyltransferase 2-like" evidence="4">
    <location>
        <begin position="8"/>
        <end position="117"/>
    </location>
</feature>
<comment type="similarity">
    <text evidence="1">Belongs to the glycosyltransferase 2 family.</text>
</comment>